<dbReference type="GO" id="GO:0022625">
    <property type="term" value="C:cytosolic large ribosomal subunit"/>
    <property type="evidence" value="ECO:0007669"/>
    <property type="project" value="InterPro"/>
</dbReference>
<feature type="non-terminal residue" evidence="2">
    <location>
        <position position="116"/>
    </location>
</feature>
<reference evidence="2 3" key="1">
    <citation type="submission" date="2014-04" db="EMBL/GenBank/DDBJ databases">
        <title>Genome evolution of avian class.</title>
        <authorList>
            <person name="Zhang G."/>
            <person name="Li C."/>
        </authorList>
    </citation>
    <scope>NUCLEOTIDE SEQUENCE [LARGE SCALE GENOMIC DNA]</scope>
    <source>
        <strain evidence="2">BGI_N330</strain>
    </source>
</reference>
<dbReference type="GO" id="GO:0003729">
    <property type="term" value="F:mRNA binding"/>
    <property type="evidence" value="ECO:0007669"/>
    <property type="project" value="TreeGrafter"/>
</dbReference>
<organism evidence="2 3">
    <name type="scientific">Leptosomus discolor</name>
    <name type="common">Madagascar cuckoo roller</name>
    <name type="synonym">Cuculus discolor</name>
    <dbReference type="NCBI Taxonomy" id="188344"/>
    <lineage>
        <taxon>Eukaryota</taxon>
        <taxon>Metazoa</taxon>
        <taxon>Chordata</taxon>
        <taxon>Craniata</taxon>
        <taxon>Vertebrata</taxon>
        <taxon>Euteleostomi</taxon>
        <taxon>Archelosauria</taxon>
        <taxon>Archosauria</taxon>
        <taxon>Dinosauria</taxon>
        <taxon>Saurischia</taxon>
        <taxon>Theropoda</taxon>
        <taxon>Coelurosauria</taxon>
        <taxon>Aves</taxon>
        <taxon>Neognathae</taxon>
        <taxon>Neoaves</taxon>
        <taxon>Telluraves</taxon>
        <taxon>Coraciimorphae</taxon>
        <taxon>Coraciiformes</taxon>
        <taxon>Leptosomidae</taxon>
        <taxon>Leptosomus</taxon>
    </lineage>
</organism>
<dbReference type="Proteomes" id="UP000053001">
    <property type="component" value="Unassembled WGS sequence"/>
</dbReference>
<keyword evidence="3" id="KW-1185">Reference proteome</keyword>
<dbReference type="InterPro" id="IPR045059">
    <property type="entry name" value="Ribosomal_uL29_euk"/>
</dbReference>
<evidence type="ECO:0000313" key="2">
    <source>
        <dbReference type="EMBL" id="KFQ04191.1"/>
    </source>
</evidence>
<dbReference type="Gene3D" id="1.10.287.310">
    <property type="match status" value="1"/>
</dbReference>
<dbReference type="PANTHER" id="PTHR45722:SF2">
    <property type="entry name" value="LARGE RIBOSOMAL SUBUNIT PROTEIN UL29-RELATED"/>
    <property type="match status" value="1"/>
</dbReference>
<name>A0A091PA16_LEPDC</name>
<dbReference type="PhylomeDB" id="A0A091PA16"/>
<evidence type="ECO:0000313" key="3">
    <source>
        <dbReference type="Proteomes" id="UP000053001"/>
    </source>
</evidence>
<dbReference type="GO" id="GO:0003735">
    <property type="term" value="F:structural constituent of ribosome"/>
    <property type="evidence" value="ECO:0007669"/>
    <property type="project" value="InterPro"/>
</dbReference>
<dbReference type="PANTHER" id="PTHR45722">
    <property type="entry name" value="60S RIBOSOMAL PROTEIN L35"/>
    <property type="match status" value="1"/>
</dbReference>
<dbReference type="EMBL" id="KK669953">
    <property type="protein sequence ID" value="KFQ04191.1"/>
    <property type="molecule type" value="Genomic_DNA"/>
</dbReference>
<dbReference type="GO" id="GO:0000463">
    <property type="term" value="P:maturation of LSU-rRNA from tricistronic rRNA transcript (SSU-rRNA, 5.8S rRNA, LSU-rRNA)"/>
    <property type="evidence" value="ECO:0007669"/>
    <property type="project" value="InterPro"/>
</dbReference>
<feature type="non-terminal residue" evidence="2">
    <location>
        <position position="1"/>
    </location>
</feature>
<protein>
    <recommendedName>
        <fullName evidence="1">Large ribosomal subunit protein uL29</fullName>
    </recommendedName>
</protein>
<dbReference type="InterPro" id="IPR036049">
    <property type="entry name" value="Ribosomal_uL29_sf"/>
</dbReference>
<dbReference type="GO" id="GO:0006412">
    <property type="term" value="P:translation"/>
    <property type="evidence" value="ECO:0007669"/>
    <property type="project" value="InterPro"/>
</dbReference>
<accession>A0A091PA16</accession>
<gene>
    <name evidence="2" type="ORF">N330_03348</name>
</gene>
<sequence>LQGKDEEEPLTQLNDQKLEQAQCYVMKVLGENYFRLCKTDVVSKSMARAMAVISQYQEENLQKFYKGRKHKPLERWPKTTRCWRCMQNKRKGSLRRRTIKKRNKKLYFPQRFTVGA</sequence>
<keyword evidence="2" id="KW-0689">Ribosomal protein</keyword>
<keyword evidence="2" id="KW-0687">Ribonucleoprotein</keyword>
<proteinExistence type="predicted"/>
<evidence type="ECO:0000256" key="1">
    <source>
        <dbReference type="ARBA" id="ARBA00035204"/>
    </source>
</evidence>
<dbReference type="AlphaFoldDB" id="A0A091PA16"/>